<feature type="domain" description="2EXR" evidence="1">
    <location>
        <begin position="44"/>
        <end position="135"/>
    </location>
</feature>
<name>A0ABR4CW80_9HELO</name>
<dbReference type="Proteomes" id="UP001595075">
    <property type="component" value="Unassembled WGS sequence"/>
</dbReference>
<reference evidence="2 3" key="1">
    <citation type="journal article" date="2024" name="Commun. Biol.">
        <title>Comparative genomic analysis of thermophilic fungi reveals convergent evolutionary adaptations and gene losses.</title>
        <authorList>
            <person name="Steindorff A.S."/>
            <person name="Aguilar-Pontes M.V."/>
            <person name="Robinson A.J."/>
            <person name="Andreopoulos B."/>
            <person name="LaButti K."/>
            <person name="Kuo A."/>
            <person name="Mondo S."/>
            <person name="Riley R."/>
            <person name="Otillar R."/>
            <person name="Haridas S."/>
            <person name="Lipzen A."/>
            <person name="Grimwood J."/>
            <person name="Schmutz J."/>
            <person name="Clum A."/>
            <person name="Reid I.D."/>
            <person name="Moisan M.C."/>
            <person name="Butler G."/>
            <person name="Nguyen T.T.M."/>
            <person name="Dewar K."/>
            <person name="Conant G."/>
            <person name="Drula E."/>
            <person name="Henrissat B."/>
            <person name="Hansel C."/>
            <person name="Singer S."/>
            <person name="Hutchinson M.I."/>
            <person name="de Vries R.P."/>
            <person name="Natvig D.O."/>
            <person name="Powell A.J."/>
            <person name="Tsang A."/>
            <person name="Grigoriev I.V."/>
        </authorList>
    </citation>
    <scope>NUCLEOTIDE SEQUENCE [LARGE SCALE GENOMIC DNA]</scope>
    <source>
        <strain evidence="2 3">CBS 494.80</strain>
    </source>
</reference>
<dbReference type="PANTHER" id="PTHR35910:SF6">
    <property type="entry name" value="2EXR DOMAIN-CONTAINING PROTEIN"/>
    <property type="match status" value="1"/>
</dbReference>
<dbReference type="Pfam" id="PF20150">
    <property type="entry name" value="2EXR"/>
    <property type="match status" value="1"/>
</dbReference>
<evidence type="ECO:0000313" key="3">
    <source>
        <dbReference type="Proteomes" id="UP001595075"/>
    </source>
</evidence>
<sequence>MGSSISRILGVPSAAPMITAEAPVLERPPAQSSSLPLAPPLKRFKFFPRLPAELRLMIWELALPGERVVRIQDFPECIHKHQPSAVCRCIGSKARVPTLLHVCHESRALALKHYTITFENRMFQPTYFNPNLDILYFASVDDFMKFAHPVPVYSFPEDPYFEIFAPYRVSDDPLYPISYPPRRLTDNEDIESKLRYLAIGWAFPFPYNPAIDCTPWESISYDDMLNYIGEFRNLDTLFVEDIFFEDTGLHFFKPSVAVKYIKWLLSERWVAHEDGARKFPELVTVGSTMMKQMRFRAREARLRSWERLADHIPVPSTAAR</sequence>
<keyword evidence="3" id="KW-1185">Reference proteome</keyword>
<protein>
    <recommendedName>
        <fullName evidence="1">2EXR domain-containing protein</fullName>
    </recommendedName>
</protein>
<evidence type="ECO:0000313" key="2">
    <source>
        <dbReference type="EMBL" id="KAL2074174.1"/>
    </source>
</evidence>
<accession>A0ABR4CW80</accession>
<comment type="caution">
    <text evidence="2">The sequence shown here is derived from an EMBL/GenBank/DDBJ whole genome shotgun (WGS) entry which is preliminary data.</text>
</comment>
<dbReference type="InterPro" id="IPR045518">
    <property type="entry name" value="2EXR"/>
</dbReference>
<dbReference type="EMBL" id="JAZHXI010000002">
    <property type="protein sequence ID" value="KAL2074174.1"/>
    <property type="molecule type" value="Genomic_DNA"/>
</dbReference>
<dbReference type="PANTHER" id="PTHR35910">
    <property type="entry name" value="2EXR DOMAIN-CONTAINING PROTEIN"/>
    <property type="match status" value="1"/>
</dbReference>
<gene>
    <name evidence="2" type="ORF">VTL71DRAFT_7952</name>
</gene>
<evidence type="ECO:0000259" key="1">
    <source>
        <dbReference type="Pfam" id="PF20150"/>
    </source>
</evidence>
<organism evidence="2 3">
    <name type="scientific">Oculimacula yallundae</name>
    <dbReference type="NCBI Taxonomy" id="86028"/>
    <lineage>
        <taxon>Eukaryota</taxon>
        <taxon>Fungi</taxon>
        <taxon>Dikarya</taxon>
        <taxon>Ascomycota</taxon>
        <taxon>Pezizomycotina</taxon>
        <taxon>Leotiomycetes</taxon>
        <taxon>Helotiales</taxon>
        <taxon>Ploettnerulaceae</taxon>
        <taxon>Oculimacula</taxon>
    </lineage>
</organism>
<proteinExistence type="predicted"/>